<dbReference type="InterPro" id="IPR002015">
    <property type="entry name" value="Proteasome/cyclosome_rpt"/>
</dbReference>
<evidence type="ECO:0000256" key="1">
    <source>
        <dbReference type="ARBA" id="ARBA00006308"/>
    </source>
</evidence>
<dbReference type="Pfam" id="PF18004">
    <property type="entry name" value="RPN2_C"/>
    <property type="match status" value="1"/>
</dbReference>
<feature type="region of interest" description="Disordered" evidence="5">
    <location>
        <begin position="1007"/>
        <end position="1046"/>
    </location>
</feature>
<dbReference type="InterPro" id="IPR011989">
    <property type="entry name" value="ARM-like"/>
</dbReference>
<dbReference type="Pfam" id="PF01851">
    <property type="entry name" value="PC_rep"/>
    <property type="match status" value="1"/>
</dbReference>
<dbReference type="InterPro" id="IPR048570">
    <property type="entry name" value="PSMD1_RPN2_N"/>
</dbReference>
<dbReference type="Gene3D" id="1.25.10.10">
    <property type="entry name" value="Leucine-rich Repeat Variant"/>
    <property type="match status" value="1"/>
</dbReference>
<keyword evidence="2" id="KW-0677">Repeat</keyword>
<dbReference type="Pfam" id="PF13646">
    <property type="entry name" value="HEAT_2"/>
    <property type="match status" value="1"/>
</dbReference>
<name>A0ABP0WSG0_9BRYO</name>
<feature type="transmembrane region" description="Helical" evidence="6">
    <location>
        <begin position="858"/>
        <end position="878"/>
    </location>
</feature>
<dbReference type="PIRSF" id="PIRSF015947">
    <property type="entry name" value="26S_Psome_Rpn2"/>
    <property type="match status" value="1"/>
</dbReference>
<reference evidence="9 10" key="1">
    <citation type="submission" date="2024-02" db="EMBL/GenBank/DDBJ databases">
        <authorList>
            <consortium name="ELIXIR-Norway"/>
            <consortium name="Elixir Norway"/>
        </authorList>
    </citation>
    <scope>NUCLEOTIDE SEQUENCE [LARGE SCALE GENOMIC DNA]</scope>
</reference>
<dbReference type="InterPro" id="IPR016642">
    <property type="entry name" value="26S_Psome_Rpn2"/>
</dbReference>
<evidence type="ECO:0000259" key="8">
    <source>
        <dbReference type="Pfam" id="PF21505"/>
    </source>
</evidence>
<protein>
    <recommendedName>
        <fullName evidence="4">26S proteasome non-ATPase regulatory subunit 1 homolog</fullName>
    </recommendedName>
</protein>
<dbReference type="PANTHER" id="PTHR10943">
    <property type="entry name" value="26S PROTEASOME NON-ATPASE REGULATORY SUBUNIT"/>
    <property type="match status" value="1"/>
</dbReference>
<keyword evidence="6" id="KW-0812">Transmembrane</keyword>
<evidence type="ECO:0000313" key="10">
    <source>
        <dbReference type="Proteomes" id="UP001497444"/>
    </source>
</evidence>
<keyword evidence="10" id="KW-1185">Reference proteome</keyword>
<feature type="transmembrane region" description="Helical" evidence="6">
    <location>
        <begin position="899"/>
        <end position="921"/>
    </location>
</feature>
<comment type="similarity">
    <text evidence="1 4">Belongs to the proteasome subunit S1 family.</text>
</comment>
<dbReference type="Pfam" id="PF21505">
    <property type="entry name" value="RPN2_N"/>
    <property type="match status" value="1"/>
</dbReference>
<keyword evidence="6" id="KW-1133">Transmembrane helix</keyword>
<keyword evidence="6" id="KW-0472">Membrane</keyword>
<dbReference type="PANTHER" id="PTHR10943:SF2">
    <property type="entry name" value="26S PROTEASOME NON-ATPASE REGULATORY SUBUNIT 1"/>
    <property type="match status" value="1"/>
</dbReference>
<dbReference type="InterPro" id="IPR040623">
    <property type="entry name" value="RPN2_C"/>
</dbReference>
<feature type="compositionally biased region" description="Basic and acidic residues" evidence="5">
    <location>
        <begin position="1022"/>
        <end position="1046"/>
    </location>
</feature>
<gene>
    <name evidence="9" type="ORF">CSSPJE1EN1_LOCUS14214</name>
</gene>
<organism evidence="9 10">
    <name type="scientific">Sphagnum jensenii</name>
    <dbReference type="NCBI Taxonomy" id="128206"/>
    <lineage>
        <taxon>Eukaryota</taxon>
        <taxon>Viridiplantae</taxon>
        <taxon>Streptophyta</taxon>
        <taxon>Embryophyta</taxon>
        <taxon>Bryophyta</taxon>
        <taxon>Sphagnophytina</taxon>
        <taxon>Sphagnopsida</taxon>
        <taxon>Sphagnales</taxon>
        <taxon>Sphagnaceae</taxon>
        <taxon>Sphagnum</taxon>
    </lineage>
</organism>
<evidence type="ECO:0000256" key="3">
    <source>
        <dbReference type="ARBA" id="ARBA00022942"/>
    </source>
</evidence>
<dbReference type="InterPro" id="IPR016024">
    <property type="entry name" value="ARM-type_fold"/>
</dbReference>
<keyword evidence="3 4" id="KW-0647">Proteasome</keyword>
<evidence type="ECO:0000256" key="5">
    <source>
        <dbReference type="SAM" id="MobiDB-lite"/>
    </source>
</evidence>
<evidence type="ECO:0000259" key="7">
    <source>
        <dbReference type="Pfam" id="PF18004"/>
    </source>
</evidence>
<feature type="domain" description="26S proteasome non-ATPase regulatory subunit 1/RPN2 N-terminal" evidence="8">
    <location>
        <begin position="93"/>
        <end position="376"/>
    </location>
</feature>
<evidence type="ECO:0000256" key="2">
    <source>
        <dbReference type="ARBA" id="ARBA00022737"/>
    </source>
</evidence>
<comment type="subunit">
    <text evidence="4">Component of the 19S regulatory particle (RP/PA700) base subcomplex of the 26S proteasome. The 26S proteasome is composed of a core protease (CP), known as the 20S proteasome, capped at one or both ends by the 19S regulatory particle (RP/PA700).</text>
</comment>
<dbReference type="SUPFAM" id="SSF48371">
    <property type="entry name" value="ARM repeat"/>
    <property type="match status" value="2"/>
</dbReference>
<sequence length="1163" mass="127749">MRILWNNTASPHGNKVSCCENLWVWRRMIRDDLRLVGMWGSIGGRGRRGRGSKRHTSVCCCCCYCCGGGGGGVLLLRWWVWVTLDWREMTVLTTAARLLAMLRESHNPILKLHALHNLNLIVDQFWTEISANLSQIQRLCEDEQYDHRELAALVTSKVFFHLGGLNESLMYALRAGCLFHVSDNTEYAKTLVAKCVDEYISLALRGGAATTTESSSSERHDGIVVDPRLVSVVERTLDKCMADGKFKHAIGLALECHRLDKVEQAIIRSKDVPKMLSYCLRLLQTFVRRKEFRHEVLRLLVKNYESLQQPDYLSICQCCMFLDDPQTVASILGKLLRGGDKTDVLVAYQVAFDLFENENRKFLLSVRDRLPETSNSAQQLVSNSVNNAAAAAPPPPSAHVIIMSGGSEHGATAIDAEMIRTEGEAPKQESHRGKGLAAINRSTYAQRLKKIKGIFSGDTPINLTLQFLCTHNRSNLLVLRSIKQSVESRNSVCHSATIYSNALMHAGTTVDTFLRENLDWLSRATNWAKFSATAGLGVIHRGHLQKAKVVLSPYLPQQGGVGGGGSSFPQGGALYALGLIHANHGEGIRQYLLDSLRNTGNEVIQHGACLGLGLAAIGTGDEEIIEELKAVLYNDSAIAGEAAGISMGLVMVGTPSDKAGEMLTYAHNTQHEKIARGLALGVALMLYGCEEEADPVIDQMTRDPDPVLRYGGMYAMAMAYRGTANNTTIRRLLHFAVSDVNDDVQRTAVLALGFVLCSEPEQTPRIVSLLVESYNPHVRYGAAMAIGISCASSGSNKAISLLEPLMTDKVDFVRQGALLGMSMVLLQTTEACEPRLCRFRKQVEATISNKQEETMTKMGAILAQGILNAGGCNVGIMLRSRTGHDRMNAIVGMAVFSQFWFWYPLIHFLSLTFSTMAFIGLNEDLCMPKFEFVSDAKPPMFRSSPPVATPVVSTVSKIKVPAQVLSTSSRVKSQGIPMTKVSKSKAGKTILQEDGCLDLPSNSKRPKICSSPIMEPEQPTAAKEEEAMDRKSQHEVRDHQPTAKDEEEFRVTVRGKGAPVTQKTQSLEKLTEVLSNPTRIIPAQEKFLRFQEGCRYAPLKLRQGLLGFVMLNDLAPSEPVELVTTDAAIFTTTPPITSSAAGLFAETSESPLAFNHDSHRPLK</sequence>
<dbReference type="EMBL" id="OZ020097">
    <property type="protein sequence ID" value="CAK9268736.1"/>
    <property type="molecule type" value="Genomic_DNA"/>
</dbReference>
<accession>A0ABP0WSG0</accession>
<evidence type="ECO:0000256" key="6">
    <source>
        <dbReference type="SAM" id="Phobius"/>
    </source>
</evidence>
<comment type="function">
    <text evidence="4">Acts as a regulatory subunit of the 26S proteasome which is involved in the ATP-dependent degradation of ubiquitinated proteins.</text>
</comment>
<feature type="domain" description="26S proteasome regulatory subunit RPN2 C-terminal" evidence="7">
    <location>
        <begin position="917"/>
        <end position="1123"/>
    </location>
</feature>
<proteinExistence type="inferred from homology"/>
<dbReference type="Proteomes" id="UP001497444">
    <property type="component" value="Chromosome 2"/>
</dbReference>
<evidence type="ECO:0000313" key="9">
    <source>
        <dbReference type="EMBL" id="CAK9268736.1"/>
    </source>
</evidence>
<evidence type="ECO:0000256" key="4">
    <source>
        <dbReference type="PIRNR" id="PIRNR015947"/>
    </source>
</evidence>